<feature type="region of interest" description="Disordered" evidence="5">
    <location>
        <begin position="52"/>
        <end position="86"/>
    </location>
</feature>
<feature type="region of interest" description="Disordered" evidence="5">
    <location>
        <begin position="311"/>
        <end position="353"/>
    </location>
</feature>
<dbReference type="PROSITE" id="PS50089">
    <property type="entry name" value="ZF_RING_2"/>
    <property type="match status" value="1"/>
</dbReference>
<feature type="compositionally biased region" description="Basic and acidic residues" evidence="5">
    <location>
        <begin position="320"/>
        <end position="340"/>
    </location>
</feature>
<dbReference type="STRING" id="139420.A0A371DM14"/>
<dbReference type="Proteomes" id="UP000256964">
    <property type="component" value="Unassembled WGS sequence"/>
</dbReference>
<dbReference type="GO" id="GO:0008270">
    <property type="term" value="F:zinc ion binding"/>
    <property type="evidence" value="ECO:0007669"/>
    <property type="project" value="UniProtKB-KW"/>
</dbReference>
<dbReference type="OrthoDB" id="6105938at2759"/>
<evidence type="ECO:0000256" key="5">
    <source>
        <dbReference type="SAM" id="MobiDB-lite"/>
    </source>
</evidence>
<evidence type="ECO:0000256" key="1">
    <source>
        <dbReference type="ARBA" id="ARBA00022723"/>
    </source>
</evidence>
<reference evidence="7 8" key="1">
    <citation type="journal article" date="2018" name="Biotechnol. Biofuels">
        <title>Integrative visual omics of the white-rot fungus Polyporus brumalis exposes the biotechnological potential of its oxidative enzymes for delignifying raw plant biomass.</title>
        <authorList>
            <person name="Miyauchi S."/>
            <person name="Rancon A."/>
            <person name="Drula E."/>
            <person name="Hage H."/>
            <person name="Chaduli D."/>
            <person name="Favel A."/>
            <person name="Grisel S."/>
            <person name="Henrissat B."/>
            <person name="Herpoel-Gimbert I."/>
            <person name="Ruiz-Duenas F.J."/>
            <person name="Chevret D."/>
            <person name="Hainaut M."/>
            <person name="Lin J."/>
            <person name="Wang M."/>
            <person name="Pangilinan J."/>
            <person name="Lipzen A."/>
            <person name="Lesage-Meessen L."/>
            <person name="Navarro D."/>
            <person name="Riley R."/>
            <person name="Grigoriev I.V."/>
            <person name="Zhou S."/>
            <person name="Raouche S."/>
            <person name="Rosso M.N."/>
        </authorList>
    </citation>
    <scope>NUCLEOTIDE SEQUENCE [LARGE SCALE GENOMIC DNA]</scope>
    <source>
        <strain evidence="7 8">BRFM 1820</strain>
    </source>
</reference>
<proteinExistence type="predicted"/>
<dbReference type="AlphaFoldDB" id="A0A371DM14"/>
<accession>A0A371DM14</accession>
<evidence type="ECO:0000256" key="3">
    <source>
        <dbReference type="ARBA" id="ARBA00022833"/>
    </source>
</evidence>
<dbReference type="EMBL" id="KZ857386">
    <property type="protein sequence ID" value="RDX53573.1"/>
    <property type="molecule type" value="Genomic_DNA"/>
</dbReference>
<keyword evidence="1" id="KW-0479">Metal-binding</keyword>
<keyword evidence="8" id="KW-1185">Reference proteome</keyword>
<feature type="domain" description="RING-type" evidence="6">
    <location>
        <begin position="149"/>
        <end position="198"/>
    </location>
</feature>
<feature type="compositionally biased region" description="Polar residues" evidence="5">
    <location>
        <begin position="1"/>
        <end position="12"/>
    </location>
</feature>
<organism evidence="7 8">
    <name type="scientific">Lentinus brumalis</name>
    <dbReference type="NCBI Taxonomy" id="2498619"/>
    <lineage>
        <taxon>Eukaryota</taxon>
        <taxon>Fungi</taxon>
        <taxon>Dikarya</taxon>
        <taxon>Basidiomycota</taxon>
        <taxon>Agaricomycotina</taxon>
        <taxon>Agaricomycetes</taxon>
        <taxon>Polyporales</taxon>
        <taxon>Polyporaceae</taxon>
        <taxon>Lentinus</taxon>
    </lineage>
</organism>
<evidence type="ECO:0000256" key="4">
    <source>
        <dbReference type="PROSITE-ProRule" id="PRU00175"/>
    </source>
</evidence>
<dbReference type="SUPFAM" id="SSF57850">
    <property type="entry name" value="RING/U-box"/>
    <property type="match status" value="1"/>
</dbReference>
<evidence type="ECO:0000256" key="2">
    <source>
        <dbReference type="ARBA" id="ARBA00022771"/>
    </source>
</evidence>
<evidence type="ECO:0000313" key="7">
    <source>
        <dbReference type="EMBL" id="RDX53573.1"/>
    </source>
</evidence>
<keyword evidence="2 4" id="KW-0863">Zinc-finger</keyword>
<dbReference type="InterPro" id="IPR001841">
    <property type="entry name" value="Znf_RING"/>
</dbReference>
<evidence type="ECO:0000259" key="6">
    <source>
        <dbReference type="PROSITE" id="PS50089"/>
    </source>
</evidence>
<dbReference type="InterPro" id="IPR017907">
    <property type="entry name" value="Znf_RING_CS"/>
</dbReference>
<dbReference type="PROSITE" id="PS00518">
    <property type="entry name" value="ZF_RING_1"/>
    <property type="match status" value="1"/>
</dbReference>
<keyword evidence="3" id="KW-0862">Zinc</keyword>
<protein>
    <recommendedName>
        <fullName evidence="6">RING-type domain-containing protein</fullName>
    </recommendedName>
</protein>
<feature type="compositionally biased region" description="Basic residues" evidence="5">
    <location>
        <begin position="14"/>
        <end position="25"/>
    </location>
</feature>
<dbReference type="InterPro" id="IPR013083">
    <property type="entry name" value="Znf_RING/FYVE/PHD"/>
</dbReference>
<feature type="region of interest" description="Disordered" evidence="5">
    <location>
        <begin position="1"/>
        <end position="34"/>
    </location>
</feature>
<sequence>MATSTAGRSARQNVRGKRGGRRGTTHTKTDALTIQEKRARLERKITLWRKKLEESQGTVPKSAEGRPMGSGAVGGSGGRSSEHGGSVLTTMEGASREDNFGLSHIHGFSYDHEPVVMPASPAESSLNLNFRPSINTQWAQAELNDKFMCELCMGIIALPYSLKMSECQHAFCALCLLQWIFKDFCDGVSQSPIHCPSCMTSIPNFPVETPRDPATFPLVHNHVAHMILHAYTGVLTDAANEILYDFDDVKQPVANEASLAWGWDMPALQGLHRREREGEEFVSALRNQWAAADNTVFAAFKNFIGCQSDDDPEQIAGFDQRGERSISTDIAKGHEEKEEWVTEDEDGSVGNEN</sequence>
<name>A0A371DM14_9APHY</name>
<dbReference type="Gene3D" id="3.30.40.10">
    <property type="entry name" value="Zinc/RING finger domain, C3HC4 (zinc finger)"/>
    <property type="match status" value="1"/>
</dbReference>
<gene>
    <name evidence="7" type="ORF">OH76DRAFT_1415746</name>
</gene>
<evidence type="ECO:0000313" key="8">
    <source>
        <dbReference type="Proteomes" id="UP000256964"/>
    </source>
</evidence>